<dbReference type="PROSITE" id="PS51186">
    <property type="entry name" value="GNAT"/>
    <property type="match status" value="1"/>
</dbReference>
<name>A0A852T235_9MICO</name>
<dbReference type="AlphaFoldDB" id="A0A852T235"/>
<keyword evidence="3" id="KW-1185">Reference proteome</keyword>
<sequence length="184" mass="20540">MIVSLRPLDPYGPDREALVSFLTGNDFPFHVVTRPDRAAVLAAIDAGAYGDDDHEAFWLEGPGGERIGTVRLEDLSDPTPLVDLRIDGRARGRGLGTLALRATTDHVFGTRADVDRLEGQTREDNVAMRRVFLRCGWVKEAHYREAWPVAGGRPVASVAYAILRHDWREGTTTPVPWDDEPRRR</sequence>
<evidence type="ECO:0000313" key="3">
    <source>
        <dbReference type="Proteomes" id="UP000589620"/>
    </source>
</evidence>
<dbReference type="Proteomes" id="UP000589620">
    <property type="component" value="Unassembled WGS sequence"/>
</dbReference>
<evidence type="ECO:0000313" key="2">
    <source>
        <dbReference type="EMBL" id="NYD74670.1"/>
    </source>
</evidence>
<feature type="domain" description="N-acetyltransferase" evidence="1">
    <location>
        <begin position="3"/>
        <end position="165"/>
    </location>
</feature>
<dbReference type="PANTHER" id="PTHR43441">
    <property type="entry name" value="RIBOSOMAL-PROTEIN-SERINE ACETYLTRANSFERASE"/>
    <property type="match status" value="1"/>
</dbReference>
<dbReference type="GO" id="GO:0005737">
    <property type="term" value="C:cytoplasm"/>
    <property type="evidence" value="ECO:0007669"/>
    <property type="project" value="TreeGrafter"/>
</dbReference>
<dbReference type="InterPro" id="IPR000182">
    <property type="entry name" value="GNAT_dom"/>
</dbReference>
<dbReference type="GO" id="GO:1990189">
    <property type="term" value="F:protein N-terminal-serine acetyltransferase activity"/>
    <property type="evidence" value="ECO:0007669"/>
    <property type="project" value="TreeGrafter"/>
</dbReference>
<proteinExistence type="predicted"/>
<organism evidence="2 3">
    <name type="scientific">Leifsonia soli</name>
    <dbReference type="NCBI Taxonomy" id="582665"/>
    <lineage>
        <taxon>Bacteria</taxon>
        <taxon>Bacillati</taxon>
        <taxon>Actinomycetota</taxon>
        <taxon>Actinomycetes</taxon>
        <taxon>Micrococcales</taxon>
        <taxon>Microbacteriaceae</taxon>
        <taxon>Leifsonia</taxon>
    </lineage>
</organism>
<reference evidence="2 3" key="1">
    <citation type="submission" date="2020-07" db="EMBL/GenBank/DDBJ databases">
        <title>Sequencing the genomes of 1000 actinobacteria strains.</title>
        <authorList>
            <person name="Klenk H.-P."/>
        </authorList>
    </citation>
    <scope>NUCLEOTIDE SEQUENCE [LARGE SCALE GENOMIC DNA]</scope>
    <source>
        <strain evidence="2 3">DSM 23871</strain>
    </source>
</reference>
<dbReference type="InterPro" id="IPR051908">
    <property type="entry name" value="Ribosomal_N-acetyltransferase"/>
</dbReference>
<comment type="caution">
    <text evidence="2">The sequence shown here is derived from an EMBL/GenBank/DDBJ whole genome shotgun (WGS) entry which is preliminary data.</text>
</comment>
<dbReference type="InterPro" id="IPR016181">
    <property type="entry name" value="Acyl_CoA_acyltransferase"/>
</dbReference>
<accession>A0A852T235</accession>
<dbReference type="Pfam" id="PF13302">
    <property type="entry name" value="Acetyltransf_3"/>
    <property type="match status" value="1"/>
</dbReference>
<dbReference type="EMBL" id="JACCBJ010000001">
    <property type="protein sequence ID" value="NYD74670.1"/>
    <property type="molecule type" value="Genomic_DNA"/>
</dbReference>
<dbReference type="RefSeq" id="WP_179456603.1">
    <property type="nucleotide sequence ID" value="NZ_BAAAPX010000001.1"/>
</dbReference>
<dbReference type="Gene3D" id="3.40.630.30">
    <property type="match status" value="1"/>
</dbReference>
<dbReference type="SUPFAM" id="SSF55729">
    <property type="entry name" value="Acyl-CoA N-acyltransferases (Nat)"/>
    <property type="match status" value="1"/>
</dbReference>
<dbReference type="GO" id="GO:0008999">
    <property type="term" value="F:protein-N-terminal-alanine acetyltransferase activity"/>
    <property type="evidence" value="ECO:0007669"/>
    <property type="project" value="TreeGrafter"/>
</dbReference>
<evidence type="ECO:0000259" key="1">
    <source>
        <dbReference type="PROSITE" id="PS51186"/>
    </source>
</evidence>
<protein>
    <submittedName>
        <fullName evidence="2">RimJ/RimL family protein N-acetyltransferase</fullName>
    </submittedName>
</protein>
<gene>
    <name evidence="2" type="ORF">BJ963_002189</name>
</gene>
<keyword evidence="2" id="KW-0808">Transferase</keyword>
<dbReference type="PANTHER" id="PTHR43441:SF2">
    <property type="entry name" value="FAMILY ACETYLTRANSFERASE, PUTATIVE (AFU_ORTHOLOGUE AFUA_7G00850)-RELATED"/>
    <property type="match status" value="1"/>
</dbReference>